<dbReference type="InterPro" id="IPR025518">
    <property type="entry name" value="DUF4406"/>
</dbReference>
<comment type="caution">
    <text evidence="1">The sequence shown here is derived from an EMBL/GenBank/DDBJ whole genome shotgun (WGS) entry which is preliminary data.</text>
</comment>
<dbReference type="EMBL" id="JAUNQW010000029">
    <property type="protein sequence ID" value="MDO5457856.1"/>
    <property type="molecule type" value="Genomic_DNA"/>
</dbReference>
<evidence type="ECO:0000313" key="1">
    <source>
        <dbReference type="EMBL" id="MDO5457856.1"/>
    </source>
</evidence>
<organism evidence="1 2">
    <name type="scientific">Atopococcus tabaci</name>
    <dbReference type="NCBI Taxonomy" id="269774"/>
    <lineage>
        <taxon>Bacteria</taxon>
        <taxon>Bacillati</taxon>
        <taxon>Bacillota</taxon>
        <taxon>Bacilli</taxon>
        <taxon>Lactobacillales</taxon>
        <taxon>Carnobacteriaceae</taxon>
        <taxon>Atopococcus</taxon>
    </lineage>
</organism>
<evidence type="ECO:0000313" key="2">
    <source>
        <dbReference type="Proteomes" id="UP001171751"/>
    </source>
</evidence>
<dbReference type="SUPFAM" id="SSF52309">
    <property type="entry name" value="N-(deoxy)ribosyltransferase-like"/>
    <property type="match status" value="1"/>
</dbReference>
<accession>A0AA43UD85</accession>
<reference evidence="1" key="1">
    <citation type="submission" date="2023-07" db="EMBL/GenBank/DDBJ databases">
        <title>Between Cages and Wild: Unraveling the Impact of Captivity on Animal Microbiomes and Antimicrobial Resistance.</title>
        <authorList>
            <person name="Schmartz G.P."/>
            <person name="Rehner J."/>
            <person name="Schuff M.J."/>
            <person name="Becker S.L."/>
            <person name="Kravczyk M."/>
            <person name="Gurevich A."/>
            <person name="Francke R."/>
            <person name="Mueller R."/>
            <person name="Keller V."/>
            <person name="Keller A."/>
        </authorList>
    </citation>
    <scope>NUCLEOTIDE SEQUENCE</scope>
    <source>
        <strain evidence="1">S39M_St_73</strain>
    </source>
</reference>
<proteinExistence type="predicted"/>
<dbReference type="Proteomes" id="UP001171751">
    <property type="component" value="Unassembled WGS sequence"/>
</dbReference>
<dbReference type="AlphaFoldDB" id="A0AA43UD85"/>
<dbReference type="Gene3D" id="3.40.50.10400">
    <property type="entry name" value="Hypothetical protein PA1492"/>
    <property type="match status" value="1"/>
</dbReference>
<gene>
    <name evidence="1" type="ORF">Q4F26_05855</name>
</gene>
<keyword evidence="2" id="KW-1185">Reference proteome</keyword>
<dbReference type="Pfam" id="PF14359">
    <property type="entry name" value="DUF4406"/>
    <property type="match status" value="1"/>
</dbReference>
<sequence>MKKIYLSGQIDGLEPEECSRQFKQAAETVRKMYDTECIVINPYELPDVQNCWADYMVRDLIILKECDVIVMLPSWNNSYGSKIERLFAEKIGIRVIEL</sequence>
<protein>
    <submittedName>
        <fullName evidence="1">DUF4406 domain-containing protein</fullName>
    </submittedName>
</protein>
<name>A0AA43UD85_9LACT</name>